<dbReference type="EMBL" id="JAWRVI010000009">
    <property type="protein sequence ID" value="KAK4092288.1"/>
    <property type="molecule type" value="Genomic_DNA"/>
</dbReference>
<evidence type="ECO:0000313" key="2">
    <source>
        <dbReference type="EMBL" id="OAQ78460.1"/>
    </source>
</evidence>
<dbReference type="AlphaFoldDB" id="A0A179GM42"/>
<dbReference type="Proteomes" id="UP001287286">
    <property type="component" value="Unassembled WGS sequence"/>
</dbReference>
<reference evidence="1" key="2">
    <citation type="submission" date="2023-11" db="EMBL/GenBank/DDBJ databases">
        <authorList>
            <person name="Beijen E."/>
            <person name="Ohm R.A."/>
        </authorList>
    </citation>
    <scope>NUCLEOTIDE SEQUENCE</scope>
    <source>
        <strain evidence="1">CBS 150709</strain>
    </source>
</reference>
<reference evidence="1 4" key="3">
    <citation type="journal article" date="2024" name="Microbiol. Resour. Announc.">
        <title>Genome annotations for the ascomycete fungi Trichoderma harzianum, Trichoderma aggressivum, and Purpureocillium lilacinum.</title>
        <authorList>
            <person name="Beijen E.P.W."/>
            <person name="Ohm R.A."/>
        </authorList>
    </citation>
    <scope>NUCLEOTIDE SEQUENCE [LARGE SCALE GENOMIC DNA]</scope>
    <source>
        <strain evidence="1 4">CBS 150709</strain>
    </source>
</reference>
<evidence type="ECO:0000313" key="3">
    <source>
        <dbReference type="Proteomes" id="UP000078240"/>
    </source>
</evidence>
<dbReference type="Pfam" id="PF16093">
    <property type="entry name" value="PAC4"/>
    <property type="match status" value="1"/>
</dbReference>
<dbReference type="OrthoDB" id="5407417at2759"/>
<dbReference type="InterPro" id="IPR032157">
    <property type="entry name" value="PAC4"/>
</dbReference>
<evidence type="ECO:0000313" key="4">
    <source>
        <dbReference type="Proteomes" id="UP001287286"/>
    </source>
</evidence>
<organism evidence="2 3">
    <name type="scientific">Purpureocillium lilacinum</name>
    <name type="common">Paecilomyces lilacinus</name>
    <dbReference type="NCBI Taxonomy" id="33203"/>
    <lineage>
        <taxon>Eukaryota</taxon>
        <taxon>Fungi</taxon>
        <taxon>Dikarya</taxon>
        <taxon>Ascomycota</taxon>
        <taxon>Pezizomycotina</taxon>
        <taxon>Sordariomycetes</taxon>
        <taxon>Hypocreomycetidae</taxon>
        <taxon>Hypocreales</taxon>
        <taxon>Ophiocordycipitaceae</taxon>
        <taxon>Purpureocillium</taxon>
    </lineage>
</organism>
<dbReference type="Proteomes" id="UP000078240">
    <property type="component" value="Unassembled WGS sequence"/>
</dbReference>
<name>A0A179GM42_PURLI</name>
<accession>A0A179GM42</accession>
<dbReference type="Gene3D" id="3.30.230.100">
    <property type="match status" value="1"/>
</dbReference>
<gene>
    <name evidence="1" type="ORF">Purlil1_3541</name>
    <name evidence="2" type="ORF">VFPBJ_06581</name>
</gene>
<proteinExistence type="predicted"/>
<comment type="caution">
    <text evidence="2">The sequence shown here is derived from an EMBL/GenBank/DDBJ whole genome shotgun (WGS) entry which is preliminary data.</text>
</comment>
<protein>
    <recommendedName>
        <fullName evidence="5">20S proteasome chaperone domain-containing protein</fullName>
    </recommendedName>
</protein>
<dbReference type="GO" id="GO:0043248">
    <property type="term" value="P:proteasome assembly"/>
    <property type="evidence" value="ECO:0007669"/>
    <property type="project" value="InterPro"/>
</dbReference>
<dbReference type="EMBL" id="LSBH01000005">
    <property type="protein sequence ID" value="OAQ78460.1"/>
    <property type="molecule type" value="Genomic_DNA"/>
</dbReference>
<evidence type="ECO:0000313" key="1">
    <source>
        <dbReference type="EMBL" id="KAK4092288.1"/>
    </source>
</evidence>
<reference evidence="2 3" key="1">
    <citation type="submission" date="2016-01" db="EMBL/GenBank/DDBJ databases">
        <title>Biosynthesis of antibiotic leucinostatins and their inhibition on Phytophthora in bio-control Purpureocillium lilacinum.</title>
        <authorList>
            <person name="Wang G."/>
            <person name="Liu Z."/>
            <person name="Lin R."/>
            <person name="Li E."/>
            <person name="Mao Z."/>
            <person name="Ling J."/>
            <person name="Yin W."/>
            <person name="Xie B."/>
        </authorList>
    </citation>
    <scope>NUCLEOTIDE SEQUENCE [LARGE SCALE GENOMIC DNA]</scope>
    <source>
        <strain evidence="2">PLBJ-1</strain>
    </source>
</reference>
<keyword evidence="4" id="KW-1185">Reference proteome</keyword>
<sequence length="146" mass="15741">MDSAAVAVEEGQIAELSIPLPKSLDTRIYLRLSTQAKAILLSLTTASQDELAAPKPMGSFVYALPDRFNAQQPLSTTLFSHEPTVEFTTRLAKLIARRANLPAYVTNSMSFANAGMGGTVEEEMEALKGIVEVVLARLRDAGMVSK</sequence>
<evidence type="ECO:0008006" key="5">
    <source>
        <dbReference type="Google" id="ProtNLM"/>
    </source>
</evidence>